<protein>
    <submittedName>
        <fullName evidence="1">DUF202 domain-containing protein</fullName>
    </submittedName>
</protein>
<reference evidence="1" key="2">
    <citation type="submission" date="2021-09" db="EMBL/GenBank/DDBJ databases">
        <authorList>
            <person name="Gilroy R."/>
        </authorList>
    </citation>
    <scope>NUCLEOTIDE SEQUENCE</scope>
    <source>
        <strain evidence="1">CHK192-2623</strain>
    </source>
</reference>
<evidence type="ECO:0000313" key="2">
    <source>
        <dbReference type="Proteomes" id="UP000732527"/>
    </source>
</evidence>
<gene>
    <name evidence="1" type="ORF">K8V69_05490</name>
</gene>
<reference evidence="1" key="1">
    <citation type="journal article" date="2021" name="PeerJ">
        <title>Extensive microbial diversity within the chicken gut microbiome revealed by metagenomics and culture.</title>
        <authorList>
            <person name="Gilroy R."/>
            <person name="Ravi A."/>
            <person name="Getino M."/>
            <person name="Pursley I."/>
            <person name="Horton D.L."/>
            <person name="Alikhan N.F."/>
            <person name="Baker D."/>
            <person name="Gharbi K."/>
            <person name="Hall N."/>
            <person name="Watson M."/>
            <person name="Adriaenssens E.M."/>
            <person name="Foster-Nyarko E."/>
            <person name="Jarju S."/>
            <person name="Secka A."/>
            <person name="Antonio M."/>
            <person name="Oren A."/>
            <person name="Chaudhuri R.R."/>
            <person name="La Ragione R."/>
            <person name="Hildebrand F."/>
            <person name="Pallen M.J."/>
        </authorList>
    </citation>
    <scope>NUCLEOTIDE SEQUENCE</scope>
    <source>
        <strain evidence="1">CHK192-2623</strain>
    </source>
</reference>
<evidence type="ECO:0000313" key="1">
    <source>
        <dbReference type="EMBL" id="HJE49615.1"/>
    </source>
</evidence>
<dbReference type="RefSeq" id="WP_004897802.1">
    <property type="nucleotide sequence ID" value="NZ_CP039261.1"/>
</dbReference>
<dbReference type="Proteomes" id="UP000732527">
    <property type="component" value="Unassembled WGS sequence"/>
</dbReference>
<sequence>MTIEELRKGYVNEVNYQKKMLKNLKTWFNLFFMISAIGVVLIYYFHAKTLWLFITGIVLFVLGSLGMSIFGYGQWKGRQNLNLLIDDYQQKVTIFTKKVESK</sequence>
<organism evidence="1 2">
    <name type="scientific">Lactobacillus johnsonii</name>
    <dbReference type="NCBI Taxonomy" id="33959"/>
    <lineage>
        <taxon>Bacteria</taxon>
        <taxon>Bacillati</taxon>
        <taxon>Bacillota</taxon>
        <taxon>Bacilli</taxon>
        <taxon>Lactobacillales</taxon>
        <taxon>Lactobacillaceae</taxon>
        <taxon>Lactobacillus</taxon>
    </lineage>
</organism>
<comment type="caution">
    <text evidence="1">The sequence shown here is derived from an EMBL/GenBank/DDBJ whole genome shotgun (WGS) entry which is preliminary data.</text>
</comment>
<name>A0A6B9HZV7_LACJH</name>
<dbReference type="EMBL" id="DYYQ01000034">
    <property type="protein sequence ID" value="HJE49615.1"/>
    <property type="molecule type" value="Genomic_DNA"/>
</dbReference>
<dbReference type="AlphaFoldDB" id="A0A6B9HZV7"/>
<proteinExistence type="predicted"/>
<accession>A0A6B9HZV7</accession>